<organism evidence="2 3">
    <name type="scientific">Fusarium torreyae</name>
    <dbReference type="NCBI Taxonomy" id="1237075"/>
    <lineage>
        <taxon>Eukaryota</taxon>
        <taxon>Fungi</taxon>
        <taxon>Dikarya</taxon>
        <taxon>Ascomycota</taxon>
        <taxon>Pezizomycotina</taxon>
        <taxon>Sordariomycetes</taxon>
        <taxon>Hypocreomycetidae</taxon>
        <taxon>Hypocreales</taxon>
        <taxon>Nectriaceae</taxon>
        <taxon>Fusarium</taxon>
    </lineage>
</organism>
<feature type="region of interest" description="Disordered" evidence="1">
    <location>
        <begin position="194"/>
        <end position="273"/>
    </location>
</feature>
<feature type="compositionally biased region" description="Polar residues" evidence="1">
    <location>
        <begin position="194"/>
        <end position="203"/>
    </location>
</feature>
<reference evidence="2" key="1">
    <citation type="submission" date="2022-09" db="EMBL/GenBank/DDBJ databases">
        <title>Fusarium specimens isolated from Avocado Roots.</title>
        <authorList>
            <person name="Stajich J."/>
            <person name="Roper C."/>
            <person name="Heimlech-Rivalta G."/>
        </authorList>
    </citation>
    <scope>NUCLEOTIDE SEQUENCE</scope>
    <source>
        <strain evidence="2">CF00136</strain>
    </source>
</reference>
<protein>
    <submittedName>
        <fullName evidence="2">Uncharacterized protein</fullName>
    </submittedName>
</protein>
<dbReference type="AlphaFoldDB" id="A0A9W8SBQ2"/>
<evidence type="ECO:0000256" key="1">
    <source>
        <dbReference type="SAM" id="MobiDB-lite"/>
    </source>
</evidence>
<sequence>MIPAMLEELFDSLSPGESQEFIDARAAVINPAWDKYLVSDNLHDTSLPAPFIRLVPSSDIAITLKCSKDAATIIEVDTKATDLSITKISDPLADNFMGYCREENCIVFKGERGLWDDFVEFAEGLAQEQPVTAVIKSQSTVRIPCEGLEFGLSYDNFANRVEVLECAIWIRNSYDPVESDGSNDLVTSQNSQLSASKCTSTSTDAHDSGLGQDELLDEGAVNVGSPSDTVHSPSQNHPPHEASGSSGSSSPLSPPPERIVTPPWLKRSGSGSD</sequence>
<proteinExistence type="predicted"/>
<accession>A0A9W8SBQ2</accession>
<name>A0A9W8SBQ2_9HYPO</name>
<evidence type="ECO:0000313" key="2">
    <source>
        <dbReference type="EMBL" id="KAJ4267722.1"/>
    </source>
</evidence>
<keyword evidence="3" id="KW-1185">Reference proteome</keyword>
<dbReference type="OrthoDB" id="4932172at2759"/>
<gene>
    <name evidence="2" type="ORF">NW762_003837</name>
</gene>
<dbReference type="EMBL" id="JAOQAZ010000004">
    <property type="protein sequence ID" value="KAJ4267722.1"/>
    <property type="molecule type" value="Genomic_DNA"/>
</dbReference>
<comment type="caution">
    <text evidence="2">The sequence shown here is derived from an EMBL/GenBank/DDBJ whole genome shotgun (WGS) entry which is preliminary data.</text>
</comment>
<evidence type="ECO:0000313" key="3">
    <source>
        <dbReference type="Proteomes" id="UP001152049"/>
    </source>
</evidence>
<feature type="compositionally biased region" description="Polar residues" evidence="1">
    <location>
        <begin position="224"/>
        <end position="237"/>
    </location>
</feature>
<dbReference type="Proteomes" id="UP001152049">
    <property type="component" value="Unassembled WGS sequence"/>
</dbReference>